<proteinExistence type="predicted"/>
<protein>
    <recommendedName>
        <fullName evidence="3">Ankyrin repeat-containing protein</fullName>
    </recommendedName>
</protein>
<dbReference type="OrthoDB" id="24468at2759"/>
<evidence type="ECO:0000313" key="2">
    <source>
        <dbReference type="Proteomes" id="UP000076078"/>
    </source>
</evidence>
<dbReference type="SUPFAM" id="SSF48403">
    <property type="entry name" value="Ankyrin repeat"/>
    <property type="match status" value="1"/>
</dbReference>
<evidence type="ECO:0000313" key="1">
    <source>
        <dbReference type="EMBL" id="KYQ94033.1"/>
    </source>
</evidence>
<evidence type="ECO:0008006" key="3">
    <source>
        <dbReference type="Google" id="ProtNLM"/>
    </source>
</evidence>
<organism evidence="1 2">
    <name type="scientific">Tieghemostelium lacteum</name>
    <name type="common">Slime mold</name>
    <name type="synonym">Dictyostelium lacteum</name>
    <dbReference type="NCBI Taxonomy" id="361077"/>
    <lineage>
        <taxon>Eukaryota</taxon>
        <taxon>Amoebozoa</taxon>
        <taxon>Evosea</taxon>
        <taxon>Eumycetozoa</taxon>
        <taxon>Dictyostelia</taxon>
        <taxon>Dictyosteliales</taxon>
        <taxon>Raperosteliaceae</taxon>
        <taxon>Tieghemostelium</taxon>
    </lineage>
</organism>
<gene>
    <name evidence="1" type="ORF">DLAC_04306</name>
</gene>
<dbReference type="EMBL" id="LODT01000022">
    <property type="protein sequence ID" value="KYQ94033.1"/>
    <property type="molecule type" value="Genomic_DNA"/>
</dbReference>
<accession>A0A151ZJ78</accession>
<dbReference type="PANTHER" id="PTHR32142:SF64">
    <property type="entry name" value="ANKYRIN REPEAT-CONTAINING PROTEIN-RELATED"/>
    <property type="match status" value="1"/>
</dbReference>
<comment type="caution">
    <text evidence="1">The sequence shown here is derived from an EMBL/GenBank/DDBJ whole genome shotgun (WGS) entry which is preliminary data.</text>
</comment>
<dbReference type="PANTHER" id="PTHR32142">
    <property type="entry name" value="B BOX-TYPE DOMAIN-CONTAINING PROTEIN-RELATED"/>
    <property type="match status" value="1"/>
</dbReference>
<reference evidence="1 2" key="1">
    <citation type="submission" date="2015-12" db="EMBL/GenBank/DDBJ databases">
        <title>Dictyostelia acquired genes for synthesis and detection of signals that induce cell-type specialization by lateral gene transfer from prokaryotes.</title>
        <authorList>
            <person name="Gloeckner G."/>
            <person name="Schaap P."/>
        </authorList>
    </citation>
    <scope>NUCLEOTIDE SEQUENCE [LARGE SCALE GENOMIC DNA]</scope>
    <source>
        <strain evidence="1 2">TK</strain>
    </source>
</reference>
<dbReference type="InterPro" id="IPR036770">
    <property type="entry name" value="Ankyrin_rpt-contain_sf"/>
</dbReference>
<sequence>MSSSFPFKHYIMDRLFQLVFQNKYLYNKIFGFITTHNRSLYFRDEIRYRAKKYNDIYKLDWILRNQSISVLVEKLQKPYQISVTTQDLTRIAFYISNFDHFKCVYKFIQLNYPLHLNTILEKNSIMDAVKIGNADIVQFLLERTTVDSEVLSSFFIESIDKNRYKLFILLYSLYQKSSSFDWDKFIPLIFQQSQQDFLDFIWQHHYLVKNNNNALGGEEINTHKSRYVQMLEYYKIENIQLLRFLLHNPAYLHDGEVNYLTDILLNQHDPKIFRDFMLVSVIQDNFPLFSKIWELSSSRSAIINFSIVGSIYNVVSRSPRCTKYLDLILPKVPGYTKIYLDCLDHPSFSSAILPNMMDTDNNPPTLIFPNVLKLNPEPLKFLMSTGFYDAQIKQLLTGNPNPKNNSHQCVIVFLEHYNLPLNCQLLHRTKLEKIDLASFLVLYNRFPQSELEKFKKEFHYYISIFIKTANIDIVKFLYSHWDYIFVNNKNLIHISYVSGDLEMIKLIRSIYGNYEIQQQHFNSAMDNNCSRDIIHYLFSESLVENIVLSPFIAIKNDNIQVIEYIYSLPTKNQKPFRREKLIHLITNHPNLTIKLFFKNYFNKRY</sequence>
<dbReference type="AlphaFoldDB" id="A0A151ZJ78"/>
<name>A0A151ZJ78_TIELA</name>
<dbReference type="InParanoid" id="A0A151ZJ78"/>
<dbReference type="Proteomes" id="UP000076078">
    <property type="component" value="Unassembled WGS sequence"/>
</dbReference>
<keyword evidence="2" id="KW-1185">Reference proteome</keyword>